<keyword evidence="3" id="KW-1185">Reference proteome</keyword>
<name>A0A2H9ZY13_9ASPA</name>
<reference evidence="2 3" key="1">
    <citation type="journal article" date="2017" name="Nature">
        <title>The Apostasia genome and the evolution of orchids.</title>
        <authorList>
            <person name="Zhang G.Q."/>
            <person name="Liu K.W."/>
            <person name="Li Z."/>
            <person name="Lohaus R."/>
            <person name="Hsiao Y.Y."/>
            <person name="Niu S.C."/>
            <person name="Wang J.Y."/>
            <person name="Lin Y.C."/>
            <person name="Xu Q."/>
            <person name="Chen L.J."/>
            <person name="Yoshida K."/>
            <person name="Fujiwara S."/>
            <person name="Wang Z.W."/>
            <person name="Zhang Y.Q."/>
            <person name="Mitsuda N."/>
            <person name="Wang M."/>
            <person name="Liu G.H."/>
            <person name="Pecoraro L."/>
            <person name="Huang H.X."/>
            <person name="Xiao X.J."/>
            <person name="Lin M."/>
            <person name="Wu X.Y."/>
            <person name="Wu W.L."/>
            <person name="Chen Y.Y."/>
            <person name="Chang S.B."/>
            <person name="Sakamoto S."/>
            <person name="Ohme-Takagi M."/>
            <person name="Yagi M."/>
            <person name="Zeng S.J."/>
            <person name="Shen C.Y."/>
            <person name="Yeh C.M."/>
            <person name="Luo Y.B."/>
            <person name="Tsai W.C."/>
            <person name="Van de Peer Y."/>
            <person name="Liu Z.J."/>
        </authorList>
    </citation>
    <scope>NUCLEOTIDE SEQUENCE [LARGE SCALE GENOMIC DNA]</scope>
    <source>
        <strain evidence="3">cv. Shenzhen</strain>
        <tissue evidence="2">Stem</tissue>
    </source>
</reference>
<evidence type="ECO:0000313" key="2">
    <source>
        <dbReference type="EMBL" id="PKA48198.1"/>
    </source>
</evidence>
<evidence type="ECO:0000313" key="3">
    <source>
        <dbReference type="Proteomes" id="UP000236161"/>
    </source>
</evidence>
<sequence>MGFILVNFNRIGRKDNYFILANQAKQVFYVEDLANPQWSIVLSHNSKFMIDDNNTTYEELFGFTNGLSMTMYDNSDKAFTYIIEGENDTGLVNKSGKK</sequence>
<dbReference type="AlphaFoldDB" id="A0A2H9ZY13"/>
<dbReference type="Proteomes" id="UP000236161">
    <property type="component" value="Unassembled WGS sequence"/>
</dbReference>
<accession>A0A2H9ZY13</accession>
<evidence type="ECO:0000259" key="1">
    <source>
        <dbReference type="Pfam" id="PF13952"/>
    </source>
</evidence>
<dbReference type="PANTHER" id="PTHR48258:SF9">
    <property type="entry name" value="OS01G0348150 PROTEIN"/>
    <property type="match status" value="1"/>
</dbReference>
<gene>
    <name evidence="2" type="ORF">AXF42_Ash021315</name>
</gene>
<proteinExistence type="predicted"/>
<dbReference type="EMBL" id="KZ452850">
    <property type="protein sequence ID" value="PKA48198.1"/>
    <property type="molecule type" value="Genomic_DNA"/>
</dbReference>
<organism evidence="2 3">
    <name type="scientific">Apostasia shenzhenica</name>
    <dbReference type="NCBI Taxonomy" id="1088818"/>
    <lineage>
        <taxon>Eukaryota</taxon>
        <taxon>Viridiplantae</taxon>
        <taxon>Streptophyta</taxon>
        <taxon>Embryophyta</taxon>
        <taxon>Tracheophyta</taxon>
        <taxon>Spermatophyta</taxon>
        <taxon>Magnoliopsida</taxon>
        <taxon>Liliopsida</taxon>
        <taxon>Asparagales</taxon>
        <taxon>Orchidaceae</taxon>
        <taxon>Apostasioideae</taxon>
        <taxon>Apostasia</taxon>
    </lineage>
</organism>
<dbReference type="InterPro" id="IPR025312">
    <property type="entry name" value="DUF4216"/>
</dbReference>
<protein>
    <recommendedName>
        <fullName evidence="1">DUF4216 domain-containing protein</fullName>
    </recommendedName>
</protein>
<dbReference type="Pfam" id="PF13952">
    <property type="entry name" value="DUF4216"/>
    <property type="match status" value="1"/>
</dbReference>
<feature type="domain" description="DUF4216" evidence="1">
    <location>
        <begin position="2"/>
        <end position="41"/>
    </location>
</feature>
<dbReference type="PANTHER" id="PTHR48258">
    <property type="entry name" value="DUF4218 DOMAIN-CONTAINING PROTEIN-RELATED"/>
    <property type="match status" value="1"/>
</dbReference>